<dbReference type="PROSITE" id="PS50112">
    <property type="entry name" value="PAS"/>
    <property type="match status" value="1"/>
</dbReference>
<dbReference type="InterPro" id="IPR000014">
    <property type="entry name" value="PAS"/>
</dbReference>
<evidence type="ECO:0000256" key="7">
    <source>
        <dbReference type="SAM" id="Coils"/>
    </source>
</evidence>
<dbReference type="PROSITE" id="PS50109">
    <property type="entry name" value="HIS_KIN"/>
    <property type="match status" value="1"/>
</dbReference>
<dbReference type="SUPFAM" id="SSF55785">
    <property type="entry name" value="PYP-like sensor domain (PAS domain)"/>
    <property type="match status" value="1"/>
</dbReference>
<dbReference type="InterPro" id="IPR036890">
    <property type="entry name" value="HATPase_C_sf"/>
</dbReference>
<accession>A0ABZ2MA69</accession>
<dbReference type="InterPro" id="IPR036097">
    <property type="entry name" value="HisK_dim/P_sf"/>
</dbReference>
<feature type="domain" description="PAS" evidence="10">
    <location>
        <begin position="6"/>
        <end position="62"/>
    </location>
</feature>
<dbReference type="SMART" id="SM00086">
    <property type="entry name" value="PAC"/>
    <property type="match status" value="1"/>
</dbReference>
<dbReference type="InterPro" id="IPR005467">
    <property type="entry name" value="His_kinase_dom"/>
</dbReference>
<dbReference type="CDD" id="cd00082">
    <property type="entry name" value="HisKA"/>
    <property type="match status" value="1"/>
</dbReference>
<name>A0ABZ2MA69_9BACT</name>
<reference evidence="12 13" key="1">
    <citation type="submission" date="2021-12" db="EMBL/GenBank/DDBJ databases">
        <title>Discovery of the Pendulisporaceae a myxobacterial family with distinct sporulation behavior and unique specialized metabolism.</title>
        <authorList>
            <person name="Garcia R."/>
            <person name="Popoff A."/>
            <person name="Bader C.D."/>
            <person name="Loehr J."/>
            <person name="Walesch S."/>
            <person name="Walt C."/>
            <person name="Boldt J."/>
            <person name="Bunk B."/>
            <person name="Haeckl F.J.F.P.J."/>
            <person name="Gunesch A.P."/>
            <person name="Birkelbach J."/>
            <person name="Nuebel U."/>
            <person name="Pietschmann T."/>
            <person name="Bach T."/>
            <person name="Mueller R."/>
        </authorList>
    </citation>
    <scope>NUCLEOTIDE SEQUENCE [LARGE SCALE GENOMIC DNA]</scope>
    <source>
        <strain evidence="12 13">MSr11954</strain>
    </source>
</reference>
<organism evidence="12 13">
    <name type="scientific">Pendulispora albinea</name>
    <dbReference type="NCBI Taxonomy" id="2741071"/>
    <lineage>
        <taxon>Bacteria</taxon>
        <taxon>Pseudomonadati</taxon>
        <taxon>Myxococcota</taxon>
        <taxon>Myxococcia</taxon>
        <taxon>Myxococcales</taxon>
        <taxon>Sorangiineae</taxon>
        <taxon>Pendulisporaceae</taxon>
        <taxon>Pendulispora</taxon>
    </lineage>
</organism>
<keyword evidence="3 6" id="KW-0597">Phosphoprotein</keyword>
<keyword evidence="12" id="KW-0067">ATP-binding</keyword>
<comment type="catalytic activity">
    <reaction evidence="1">
        <text>ATP + protein L-histidine = ADP + protein N-phospho-L-histidine.</text>
        <dbReference type="EC" id="2.7.13.3"/>
    </reaction>
</comment>
<dbReference type="PANTHER" id="PTHR43047">
    <property type="entry name" value="TWO-COMPONENT HISTIDINE PROTEIN KINASE"/>
    <property type="match status" value="1"/>
</dbReference>
<dbReference type="SMART" id="SM00388">
    <property type="entry name" value="HisKA"/>
    <property type="match status" value="1"/>
</dbReference>
<dbReference type="SUPFAM" id="SSF47384">
    <property type="entry name" value="Homodimeric domain of signal transducing histidine kinase"/>
    <property type="match status" value="1"/>
</dbReference>
<dbReference type="InterPro" id="IPR003661">
    <property type="entry name" value="HisK_dim/P_dom"/>
</dbReference>
<dbReference type="InterPro" id="IPR001610">
    <property type="entry name" value="PAC"/>
</dbReference>
<dbReference type="GO" id="GO:0005524">
    <property type="term" value="F:ATP binding"/>
    <property type="evidence" value="ECO:0007669"/>
    <property type="project" value="UniProtKB-KW"/>
</dbReference>
<dbReference type="Pfam" id="PF00072">
    <property type="entry name" value="Response_reg"/>
    <property type="match status" value="1"/>
</dbReference>
<evidence type="ECO:0000259" key="9">
    <source>
        <dbReference type="PROSITE" id="PS50110"/>
    </source>
</evidence>
<dbReference type="RefSeq" id="WP_394829027.1">
    <property type="nucleotide sequence ID" value="NZ_CP089984.1"/>
</dbReference>
<keyword evidence="7" id="KW-0175">Coiled coil</keyword>
<dbReference type="Pfam" id="PF13426">
    <property type="entry name" value="PAS_9"/>
    <property type="match status" value="1"/>
</dbReference>
<evidence type="ECO:0000259" key="8">
    <source>
        <dbReference type="PROSITE" id="PS50109"/>
    </source>
</evidence>
<dbReference type="InterPro" id="IPR004358">
    <property type="entry name" value="Sig_transdc_His_kin-like_C"/>
</dbReference>
<dbReference type="Pfam" id="PF02518">
    <property type="entry name" value="HATPase_c"/>
    <property type="match status" value="1"/>
</dbReference>
<dbReference type="Gene3D" id="1.10.287.130">
    <property type="match status" value="1"/>
</dbReference>
<dbReference type="PRINTS" id="PR00344">
    <property type="entry name" value="BCTRLSENSOR"/>
</dbReference>
<feature type="coiled-coil region" evidence="7">
    <location>
        <begin position="118"/>
        <end position="147"/>
    </location>
</feature>
<evidence type="ECO:0000256" key="3">
    <source>
        <dbReference type="ARBA" id="ARBA00022553"/>
    </source>
</evidence>
<dbReference type="Pfam" id="PF00512">
    <property type="entry name" value="HisKA"/>
    <property type="match status" value="1"/>
</dbReference>
<evidence type="ECO:0000256" key="4">
    <source>
        <dbReference type="ARBA" id="ARBA00022679"/>
    </source>
</evidence>
<evidence type="ECO:0000313" key="13">
    <source>
        <dbReference type="Proteomes" id="UP001370348"/>
    </source>
</evidence>
<feature type="domain" description="Response regulatory" evidence="9">
    <location>
        <begin position="404"/>
        <end position="522"/>
    </location>
</feature>
<dbReference type="Gene3D" id="3.40.50.2300">
    <property type="match status" value="1"/>
</dbReference>
<dbReference type="SUPFAM" id="SSF55874">
    <property type="entry name" value="ATPase domain of HSP90 chaperone/DNA topoisomerase II/histidine kinase"/>
    <property type="match status" value="1"/>
</dbReference>
<dbReference type="InterPro" id="IPR001789">
    <property type="entry name" value="Sig_transdc_resp-reg_receiver"/>
</dbReference>
<dbReference type="SMART" id="SM00448">
    <property type="entry name" value="REC"/>
    <property type="match status" value="1"/>
</dbReference>
<keyword evidence="4" id="KW-0808">Transferase</keyword>
<gene>
    <name evidence="12" type="ORF">LZC94_19530</name>
</gene>
<dbReference type="InterPro" id="IPR011006">
    <property type="entry name" value="CheY-like_superfamily"/>
</dbReference>
<dbReference type="PROSITE" id="PS50113">
    <property type="entry name" value="PAC"/>
    <property type="match status" value="1"/>
</dbReference>
<dbReference type="PROSITE" id="PS50110">
    <property type="entry name" value="RESPONSE_REGULATORY"/>
    <property type="match status" value="1"/>
</dbReference>
<keyword evidence="5" id="KW-0418">Kinase</keyword>
<evidence type="ECO:0000259" key="11">
    <source>
        <dbReference type="PROSITE" id="PS50113"/>
    </source>
</evidence>
<dbReference type="InterPro" id="IPR003594">
    <property type="entry name" value="HATPase_dom"/>
</dbReference>
<proteinExistence type="predicted"/>
<evidence type="ECO:0000259" key="10">
    <source>
        <dbReference type="PROSITE" id="PS50112"/>
    </source>
</evidence>
<evidence type="ECO:0000256" key="6">
    <source>
        <dbReference type="PROSITE-ProRule" id="PRU00169"/>
    </source>
</evidence>
<evidence type="ECO:0000256" key="2">
    <source>
        <dbReference type="ARBA" id="ARBA00012438"/>
    </source>
</evidence>
<sequence>MRSLALPATFRLLIESIQDYAIFMLDPHGIVATWNEGAHRIIGYEASMIIGQHFSRFYPPEDAGTGKWERELAEAARRGRFEEEGWRMCKNGSRFWANVILTPLRDESGQLLGFAKLVRDLTERRKNEEERRRAEKARFELEKMHEANRFRDQFLATISHELRTPLNAIVGWAELLKEREDDTIKKAVETILRNAEAQITIVNDMLDMSRIVTGKMRIDARVVDLAAILHAAVDVVRPAADAREVRLVLEGLARPWMLVGDAVRLQQMAWNLLSNAVKFTRAGGVVTVSLRRVGSSVELQIIDTGQGIESDFLPYLFEPFRQAELGPARRVGGIGLGLAIVHHIVELHGGTISGASEGKGRGATFTVTLPIGALAADQDEARKMSAAPTALPNETASLELKGARILVIDDDRDARDILQTLLRKRGASIRLATSAREGREAIDSFVPHIILCDLGMPGEDGYQFIRSVRSRPSEHGGAVPAIALTAYAYAEDARRASEAGFNYHLAKPVNNRVLLRVVHNLLDVTGWKRSPKEGPR</sequence>
<dbReference type="InterPro" id="IPR035965">
    <property type="entry name" value="PAS-like_dom_sf"/>
</dbReference>
<feature type="domain" description="Histidine kinase" evidence="8">
    <location>
        <begin position="157"/>
        <end position="373"/>
    </location>
</feature>
<dbReference type="Gene3D" id="3.30.565.10">
    <property type="entry name" value="Histidine kinase-like ATPase, C-terminal domain"/>
    <property type="match status" value="1"/>
</dbReference>
<dbReference type="SMART" id="SM00387">
    <property type="entry name" value="HATPase_c"/>
    <property type="match status" value="1"/>
</dbReference>
<dbReference type="EMBL" id="CP089984">
    <property type="protein sequence ID" value="WXB19409.1"/>
    <property type="molecule type" value="Genomic_DNA"/>
</dbReference>
<evidence type="ECO:0000313" key="12">
    <source>
        <dbReference type="EMBL" id="WXB19409.1"/>
    </source>
</evidence>
<dbReference type="CDD" id="cd00130">
    <property type="entry name" value="PAS"/>
    <property type="match status" value="1"/>
</dbReference>
<evidence type="ECO:0000256" key="1">
    <source>
        <dbReference type="ARBA" id="ARBA00000085"/>
    </source>
</evidence>
<dbReference type="SMART" id="SM00091">
    <property type="entry name" value="PAS"/>
    <property type="match status" value="1"/>
</dbReference>
<feature type="domain" description="PAC" evidence="11">
    <location>
        <begin position="81"/>
        <end position="133"/>
    </location>
</feature>
<keyword evidence="12" id="KW-0547">Nucleotide-binding</keyword>
<dbReference type="NCBIfam" id="TIGR00229">
    <property type="entry name" value="sensory_box"/>
    <property type="match status" value="1"/>
</dbReference>
<dbReference type="InterPro" id="IPR000700">
    <property type="entry name" value="PAS-assoc_C"/>
</dbReference>
<dbReference type="Proteomes" id="UP001370348">
    <property type="component" value="Chromosome"/>
</dbReference>
<dbReference type="Gene3D" id="3.30.450.20">
    <property type="entry name" value="PAS domain"/>
    <property type="match status" value="1"/>
</dbReference>
<dbReference type="EC" id="2.7.13.3" evidence="2"/>
<dbReference type="SUPFAM" id="SSF52172">
    <property type="entry name" value="CheY-like"/>
    <property type="match status" value="1"/>
</dbReference>
<keyword evidence="13" id="KW-1185">Reference proteome</keyword>
<evidence type="ECO:0000256" key="5">
    <source>
        <dbReference type="ARBA" id="ARBA00022777"/>
    </source>
</evidence>
<protein>
    <recommendedName>
        <fullName evidence="2">histidine kinase</fullName>
        <ecNumber evidence="2">2.7.13.3</ecNumber>
    </recommendedName>
</protein>
<feature type="modified residue" description="4-aspartylphosphate" evidence="6">
    <location>
        <position position="453"/>
    </location>
</feature>
<dbReference type="PANTHER" id="PTHR43047:SF72">
    <property type="entry name" value="OSMOSENSING HISTIDINE PROTEIN KINASE SLN1"/>
    <property type="match status" value="1"/>
</dbReference>